<dbReference type="Gene3D" id="2.30.40.10">
    <property type="entry name" value="Urease, subunit C, domain 1"/>
    <property type="match status" value="1"/>
</dbReference>
<evidence type="ECO:0000256" key="3">
    <source>
        <dbReference type="ARBA" id="ARBA00022801"/>
    </source>
</evidence>
<dbReference type="SUPFAM" id="SSF51338">
    <property type="entry name" value="Composite domain of metallo-dependent hydrolases"/>
    <property type="match status" value="1"/>
</dbReference>
<proteinExistence type="inferred from homology"/>
<evidence type="ECO:0000313" key="8">
    <source>
        <dbReference type="Proteomes" id="UP000596938"/>
    </source>
</evidence>
<comment type="similarity">
    <text evidence="1 5">Belongs to the metallo-dependent hydrolases superfamily. NagA family.</text>
</comment>
<dbReference type="PANTHER" id="PTHR11113:SF14">
    <property type="entry name" value="N-ACETYLGLUCOSAMINE-6-PHOSPHATE DEACETYLASE"/>
    <property type="match status" value="1"/>
</dbReference>
<accession>A0ABQ1XVU6</accession>
<dbReference type="InterPro" id="IPR006680">
    <property type="entry name" value="Amidohydro-rel"/>
</dbReference>
<keyword evidence="3 5" id="KW-0378">Hydrolase</keyword>
<dbReference type="PANTHER" id="PTHR11113">
    <property type="entry name" value="N-ACETYLGLUCOSAMINE-6-PHOSPHATE DEACETYLASE"/>
    <property type="match status" value="1"/>
</dbReference>
<evidence type="ECO:0000259" key="6">
    <source>
        <dbReference type="Pfam" id="PF01979"/>
    </source>
</evidence>
<keyword evidence="8" id="KW-1185">Reference proteome</keyword>
<dbReference type="Gene3D" id="3.20.20.140">
    <property type="entry name" value="Metal-dependent hydrolases"/>
    <property type="match status" value="1"/>
</dbReference>
<dbReference type="SUPFAM" id="SSF51556">
    <property type="entry name" value="Metallo-dependent hydrolases"/>
    <property type="match status" value="1"/>
</dbReference>
<sequence>MTPPATPLEPGNYLLTGTVVTDGYSAPNSAVAVVDGFLAYVGPLADLDRSVLPELEPLELPDGSMILPGLVDLHCHGAAGGDFPSGNLAAARTAIDFIHRSGTTTLLASLVTASREDLLKGTMALRLLADEGLIAGIHAEGPFLSHARCGAQDPRFLLDPDLSLVDELLKAAGGHLRTMTYAPELAGADALVRKLAEQGVVPSLGHTDADARTTAASLTESAELLAASGPGSGSRPTVTHLFNGMPPLHHRSPGPVAACLRLAGAGKVAVELIADGAHLDPDTVRMVFELVGADNVALVTDSMAATGLPDGDYRLGPASVSVRNSEARLSGDGSLAGGTATLLDVVRRTIEAGVDPAASVKSATAVPAAIIGRAGELGSLRAARRADVVAVDRDFQRVLVLRAGRLLRRPEARL</sequence>
<dbReference type="EMBL" id="BMKU01000010">
    <property type="protein sequence ID" value="GGH04693.1"/>
    <property type="molecule type" value="Genomic_DNA"/>
</dbReference>
<dbReference type="InterPro" id="IPR003764">
    <property type="entry name" value="GlcNAc_6-P_deAcase"/>
</dbReference>
<evidence type="ECO:0000256" key="1">
    <source>
        <dbReference type="ARBA" id="ARBA00010716"/>
    </source>
</evidence>
<organism evidence="7 8">
    <name type="scientific">Pseudarthrobacter polychromogenes</name>
    <dbReference type="NCBI Taxonomy" id="1676"/>
    <lineage>
        <taxon>Bacteria</taxon>
        <taxon>Bacillati</taxon>
        <taxon>Actinomycetota</taxon>
        <taxon>Actinomycetes</taxon>
        <taxon>Micrococcales</taxon>
        <taxon>Micrococcaceae</taxon>
        <taxon>Pseudarthrobacter</taxon>
    </lineage>
</organism>
<dbReference type="Pfam" id="PF01979">
    <property type="entry name" value="Amidohydro_1"/>
    <property type="match status" value="1"/>
</dbReference>
<dbReference type="InterPro" id="IPR032466">
    <property type="entry name" value="Metal_Hydrolase"/>
</dbReference>
<keyword evidence="2" id="KW-0479">Metal-binding</keyword>
<evidence type="ECO:0000256" key="5">
    <source>
        <dbReference type="PIRNR" id="PIRNR038994"/>
    </source>
</evidence>
<comment type="caution">
    <text evidence="7">The sequence shown here is derived from an EMBL/GenBank/DDBJ whole genome shotgun (WGS) entry which is preliminary data.</text>
</comment>
<dbReference type="PIRSF" id="PIRSF038994">
    <property type="entry name" value="NagA"/>
    <property type="match status" value="1"/>
</dbReference>
<name>A0ABQ1XVU6_9MICC</name>
<evidence type="ECO:0000313" key="7">
    <source>
        <dbReference type="EMBL" id="GGH04693.1"/>
    </source>
</evidence>
<reference evidence="8" key="1">
    <citation type="journal article" date="2019" name="Int. J. Syst. Evol. Microbiol.">
        <title>The Global Catalogue of Microorganisms (GCM) 10K type strain sequencing project: providing services to taxonomists for standard genome sequencing and annotation.</title>
        <authorList>
            <consortium name="The Broad Institute Genomics Platform"/>
            <consortium name="The Broad Institute Genome Sequencing Center for Infectious Disease"/>
            <person name="Wu L."/>
            <person name="Ma J."/>
        </authorList>
    </citation>
    <scope>NUCLEOTIDE SEQUENCE [LARGE SCALE GENOMIC DNA]</scope>
    <source>
        <strain evidence="8">CGMCC 1.1927</strain>
    </source>
</reference>
<protein>
    <submittedName>
        <fullName evidence="7">N-acetylglucosamine-6-phosphate deacetylase</fullName>
    </submittedName>
</protein>
<gene>
    <name evidence="7" type="ORF">GCM10011577_30970</name>
</gene>
<dbReference type="RefSeq" id="WP_188812355.1">
    <property type="nucleotide sequence ID" value="NZ_BAAAWV010000001.1"/>
</dbReference>
<dbReference type="InterPro" id="IPR011059">
    <property type="entry name" value="Metal-dep_hydrolase_composite"/>
</dbReference>
<evidence type="ECO:0000256" key="4">
    <source>
        <dbReference type="ARBA" id="ARBA00023277"/>
    </source>
</evidence>
<dbReference type="Proteomes" id="UP000596938">
    <property type="component" value="Unassembled WGS sequence"/>
</dbReference>
<keyword evidence="4 5" id="KW-0119">Carbohydrate metabolism</keyword>
<feature type="domain" description="Amidohydrolase-related" evidence="6">
    <location>
        <begin position="65"/>
        <end position="403"/>
    </location>
</feature>
<evidence type="ECO:0000256" key="2">
    <source>
        <dbReference type="ARBA" id="ARBA00022723"/>
    </source>
</evidence>